<keyword evidence="2" id="KW-1185">Reference proteome</keyword>
<organism evidence="1 2">
    <name type="scientific">Klebsiella phage vB_KpnM_KpV79</name>
    <dbReference type="NCBI Taxonomy" id="2041212"/>
    <lineage>
        <taxon>Viruses</taxon>
        <taxon>Duplodnaviria</taxon>
        <taxon>Heunggongvirae</taxon>
        <taxon>Uroviricota</taxon>
        <taxon>Caudoviricetes</taxon>
        <taxon>Jameshumphriesvirinae</taxon>
        <taxon>Sircambvirus</taxon>
        <taxon>Sircambvirus KpV79</taxon>
        <taxon>Jedunavirus KpV52</taxon>
    </lineage>
</organism>
<accession>A0A291LBH2</accession>
<sequence>MSKKLTTEEYVNKAKSVHGDRYDYTGVVYTGKANTVRIKCRIHGDFLQIAADHTNGSNCPECAKKLKNTNKRKSVSEMLDRAKEKHGNKYKYHPETYVDTRTKMRITCPTHGDFYQTPSAHCTTGQGCPKCKQGGKYDTESFVQKMKDSGSPYTYDKTSYTKSGDKIVVTCEKHGDFTPIAFQHAYGVGCPKCANVGPSSFEVEIQSLIGDVDISNRSLIAPQELDIVDHASKVAIEFNGTYWHSLQKRPRGYHKNKRIRTNSVGYRLISISEQDWKDKKPIITRIIKNATGHSEDVRVNARDCKIVNIPGKDARKFLIEHHVQGYARASHNFALTHKSGQIVAVMTFNQIAEGGFDMVRYATSCMVRGGQSKLFKHAATALNMQWCQSFVDCDYFDGSSYENSGFELVDDSVTSFRIWHRKVGFMSRQQWWKINIPKTLSKLGVDPSVFSKEKTQRQMMDEAGCLITENSGTKKYMWRKGA</sequence>
<evidence type="ECO:0000313" key="1">
    <source>
        <dbReference type="EMBL" id="ATI16482.1"/>
    </source>
</evidence>
<protein>
    <recommendedName>
        <fullName evidence="3">Hef-like homing endonuclease</fullName>
    </recommendedName>
</protein>
<reference evidence="1 2" key="1">
    <citation type="submission" date="2017-08" db="EMBL/GenBank/DDBJ databases">
        <title>Complete genome sequence of Klebsiella pneumoniae phage vB_KpnM_KpV79.</title>
        <authorList>
            <person name="Komisarova E.V."/>
            <person name="Krasilnikova V.M."/>
            <person name="Myakinina V.P."/>
            <person name="Kislichkina A.A."/>
            <person name="Bogun A.G."/>
            <person name="Volozhantsev N.V."/>
        </authorList>
    </citation>
    <scope>NUCLEOTIDE SEQUENCE [LARGE SCALE GENOMIC DNA]</scope>
</reference>
<proteinExistence type="predicted"/>
<dbReference type="Proteomes" id="UP000230794">
    <property type="component" value="Segment"/>
</dbReference>
<dbReference type="OrthoDB" id="5066at10239"/>
<dbReference type="Gene3D" id="3.40.960.10">
    <property type="entry name" value="VSR Endonuclease"/>
    <property type="match status" value="1"/>
</dbReference>
<dbReference type="EMBL" id="MF663761">
    <property type="protein sequence ID" value="ATI16482.1"/>
    <property type="molecule type" value="Genomic_DNA"/>
</dbReference>
<evidence type="ECO:0000313" key="2">
    <source>
        <dbReference type="Proteomes" id="UP000230794"/>
    </source>
</evidence>
<gene>
    <name evidence="1" type="ORF">kpv79_29</name>
</gene>
<name>A0A291LBH2_9CAUD</name>
<evidence type="ECO:0008006" key="3">
    <source>
        <dbReference type="Google" id="ProtNLM"/>
    </source>
</evidence>